<dbReference type="SMART" id="SM00342">
    <property type="entry name" value="HTH_ARAC"/>
    <property type="match status" value="1"/>
</dbReference>
<sequence>MADNDFVVDSAYNGYIFSEIQESENEKIYKFSNETGSGQMNCISLIDGIQISYNNLNMYSTHQKIISKKDVLQIDYCLDGCYGFKLKNNEYAFFGKGDFSILDLGKANFESSCMPTNKYIGISIFIDIEKANESLKEYFSFTHIDLRKIRERLCKDIPVLILRSRQEINHIMLELYNVKSEIRIPYSIIKTIELLLFLSVIEVKDYREITLFSEPIYEATQSCYISILKNPFDRKSIAELSKVYEISESSLKRCFLYIAGETIGAFMRNSCLDAAAELMINKPNITVGEVSEIAGYANQSKFSKAFKIRYEVSPQEFKKKNLN</sequence>
<keyword evidence="5" id="KW-1185">Reference proteome</keyword>
<feature type="domain" description="HTH araC/xylS-type" evidence="3">
    <location>
        <begin position="221"/>
        <end position="320"/>
    </location>
</feature>
<accession>I0SEI5</accession>
<reference evidence="4 5" key="1">
    <citation type="submission" date="2012-01" db="EMBL/GenBank/DDBJ databases">
        <authorList>
            <person name="Harkins D.M."/>
            <person name="Madupu R."/>
            <person name="Durkin A.S."/>
            <person name="Torralba M."/>
            <person name="Methe B."/>
            <person name="Sutton G.G."/>
            <person name="Nelson K.E."/>
        </authorList>
    </citation>
    <scope>NUCLEOTIDE SEQUENCE [LARGE SCALE GENOMIC DNA]</scope>
    <source>
        <strain evidence="4 5">CCUG 39159</strain>
    </source>
</reference>
<evidence type="ECO:0000313" key="4">
    <source>
        <dbReference type="EMBL" id="EID21788.1"/>
    </source>
</evidence>
<dbReference type="EMBL" id="AICP01000039">
    <property type="protein sequence ID" value="EID21788.1"/>
    <property type="molecule type" value="Genomic_DNA"/>
</dbReference>
<evidence type="ECO:0000259" key="3">
    <source>
        <dbReference type="PROSITE" id="PS01124"/>
    </source>
</evidence>
<evidence type="ECO:0000256" key="1">
    <source>
        <dbReference type="ARBA" id="ARBA00023015"/>
    </source>
</evidence>
<dbReference type="PANTHER" id="PTHR47893">
    <property type="entry name" value="REGULATORY PROTEIN PCHR"/>
    <property type="match status" value="1"/>
</dbReference>
<dbReference type="RefSeq" id="WP_003035797.1">
    <property type="nucleotide sequence ID" value="NZ_AICP01000039.1"/>
</dbReference>
<dbReference type="InterPro" id="IPR009057">
    <property type="entry name" value="Homeodomain-like_sf"/>
</dbReference>
<dbReference type="GO" id="GO:0043565">
    <property type="term" value="F:sequence-specific DNA binding"/>
    <property type="evidence" value="ECO:0007669"/>
    <property type="project" value="InterPro"/>
</dbReference>
<dbReference type="InterPro" id="IPR053142">
    <property type="entry name" value="PchR_regulatory_protein"/>
</dbReference>
<dbReference type="Gene3D" id="1.10.10.60">
    <property type="entry name" value="Homeodomain-like"/>
    <property type="match status" value="1"/>
</dbReference>
<dbReference type="PROSITE" id="PS01124">
    <property type="entry name" value="HTH_ARAC_FAMILY_2"/>
    <property type="match status" value="1"/>
</dbReference>
<gene>
    <name evidence="4" type="ORF">HMPREF1043_1769</name>
</gene>
<name>I0SEI5_STRAP</name>
<dbReference type="SUPFAM" id="SSF46689">
    <property type="entry name" value="Homeodomain-like"/>
    <property type="match status" value="1"/>
</dbReference>
<evidence type="ECO:0000313" key="5">
    <source>
        <dbReference type="Proteomes" id="UP000003245"/>
    </source>
</evidence>
<dbReference type="Pfam" id="PF12833">
    <property type="entry name" value="HTH_18"/>
    <property type="match status" value="1"/>
</dbReference>
<dbReference type="InterPro" id="IPR018060">
    <property type="entry name" value="HTH_AraC"/>
</dbReference>
<keyword evidence="2" id="KW-0804">Transcription</keyword>
<dbReference type="PATRIC" id="fig|1095729.3.peg.1033"/>
<dbReference type="GO" id="GO:0003700">
    <property type="term" value="F:DNA-binding transcription factor activity"/>
    <property type="evidence" value="ECO:0007669"/>
    <property type="project" value="InterPro"/>
</dbReference>
<organism evidence="4 5">
    <name type="scientific">Streptococcus anginosus subsp. whileyi CCUG 39159</name>
    <dbReference type="NCBI Taxonomy" id="1095729"/>
    <lineage>
        <taxon>Bacteria</taxon>
        <taxon>Bacillati</taxon>
        <taxon>Bacillota</taxon>
        <taxon>Bacilli</taxon>
        <taxon>Lactobacillales</taxon>
        <taxon>Streptococcaceae</taxon>
        <taxon>Streptococcus</taxon>
        <taxon>Streptococcus anginosus group</taxon>
    </lineage>
</organism>
<proteinExistence type="predicted"/>
<keyword evidence="1" id="KW-0805">Transcription regulation</keyword>
<dbReference type="AlphaFoldDB" id="I0SEI5"/>
<evidence type="ECO:0000256" key="2">
    <source>
        <dbReference type="ARBA" id="ARBA00023163"/>
    </source>
</evidence>
<dbReference type="Proteomes" id="UP000003245">
    <property type="component" value="Unassembled WGS sequence"/>
</dbReference>
<protein>
    <recommendedName>
        <fullName evidence="3">HTH araC/xylS-type domain-containing protein</fullName>
    </recommendedName>
</protein>
<comment type="caution">
    <text evidence="4">The sequence shown here is derived from an EMBL/GenBank/DDBJ whole genome shotgun (WGS) entry which is preliminary data.</text>
</comment>
<dbReference type="PANTHER" id="PTHR47893:SF1">
    <property type="entry name" value="REGULATORY PROTEIN PCHR"/>
    <property type="match status" value="1"/>
</dbReference>